<name>A0AAW6S4Q9_ENTCL</name>
<dbReference type="RefSeq" id="WP_058679374.1">
    <property type="nucleotide sequence ID" value="NZ_CP020089.1"/>
</dbReference>
<comment type="caution">
    <text evidence="1">The sequence shown here is derived from an EMBL/GenBank/DDBJ whole genome shotgun (WGS) entry which is preliminary data.</text>
</comment>
<dbReference type="AlphaFoldDB" id="A0AAW6S4Q9"/>
<organism evidence="1 2">
    <name type="scientific">Enterobacter cloacae</name>
    <dbReference type="NCBI Taxonomy" id="550"/>
    <lineage>
        <taxon>Bacteria</taxon>
        <taxon>Pseudomonadati</taxon>
        <taxon>Pseudomonadota</taxon>
        <taxon>Gammaproteobacteria</taxon>
        <taxon>Enterobacterales</taxon>
        <taxon>Enterobacteriaceae</taxon>
        <taxon>Enterobacter</taxon>
        <taxon>Enterobacter cloacae complex</taxon>
    </lineage>
</organism>
<evidence type="ECO:0000313" key="2">
    <source>
        <dbReference type="Proteomes" id="UP001158360"/>
    </source>
</evidence>
<gene>
    <name evidence="1" type="ORF">N7383_02255</name>
</gene>
<evidence type="ECO:0000313" key="1">
    <source>
        <dbReference type="EMBL" id="MDH0194451.1"/>
    </source>
</evidence>
<dbReference type="EMBL" id="JAODZM010000003">
    <property type="protein sequence ID" value="MDH0194451.1"/>
    <property type="molecule type" value="Genomic_DNA"/>
</dbReference>
<sequence length="127" mass="13880">MKNIIIASVLAVTSVKAVGDTRMDLLVAEAHFRESSERVLTIKGKPDPFLASYRDVNAVRKELMPQIVQVLDNNVAVSCEELGALASSTADARNKPTASRVLDSALKDYNEKLGDWVMAQCFDLKGQ</sequence>
<proteinExistence type="predicted"/>
<protein>
    <submittedName>
        <fullName evidence="1">Uncharacterized protein</fullName>
    </submittedName>
</protein>
<dbReference type="Proteomes" id="UP001158360">
    <property type="component" value="Unassembled WGS sequence"/>
</dbReference>
<reference evidence="1" key="1">
    <citation type="submission" date="2022-09" db="EMBL/GenBank/DDBJ databases">
        <title>Intensive care unit water sources are persistently colonized with multi-drug resistant bacteria and are the site of extensive horizontal gene transfer of antibiotic resistance genes.</title>
        <authorList>
            <person name="Diorio-Toth L."/>
        </authorList>
    </citation>
    <scope>NUCLEOTIDE SEQUENCE</scope>
    <source>
        <strain evidence="1">GD04139</strain>
    </source>
</reference>
<accession>A0AAW6S4Q9</accession>